<reference evidence="2 4" key="2">
    <citation type="submission" date="2018-11" db="EMBL/GenBank/DDBJ databases">
        <authorList>
            <consortium name="Pathogen Informatics"/>
        </authorList>
    </citation>
    <scope>NUCLEOTIDE SEQUENCE [LARGE SCALE GENOMIC DNA]</scope>
</reference>
<keyword evidence="4" id="KW-1185">Reference proteome</keyword>
<proteinExistence type="predicted"/>
<dbReference type="OrthoDB" id="2016285at2759"/>
<evidence type="ECO:0000313" key="4">
    <source>
        <dbReference type="Proteomes" id="UP000274756"/>
    </source>
</evidence>
<organism evidence="3 5">
    <name type="scientific">Dracunculus medinensis</name>
    <name type="common">Guinea worm</name>
    <dbReference type="NCBI Taxonomy" id="318479"/>
    <lineage>
        <taxon>Eukaryota</taxon>
        <taxon>Metazoa</taxon>
        <taxon>Ecdysozoa</taxon>
        <taxon>Nematoda</taxon>
        <taxon>Chromadorea</taxon>
        <taxon>Rhabditida</taxon>
        <taxon>Spirurina</taxon>
        <taxon>Dracunculoidea</taxon>
        <taxon>Dracunculidae</taxon>
        <taxon>Dracunculus</taxon>
    </lineage>
</organism>
<dbReference type="AlphaFoldDB" id="A0A0N4UCG1"/>
<dbReference type="InterPro" id="IPR029063">
    <property type="entry name" value="SAM-dependent_MTases_sf"/>
</dbReference>
<gene>
    <name evidence="2" type="ORF">DME_LOCUS8754</name>
</gene>
<evidence type="ECO:0000313" key="3">
    <source>
        <dbReference type="Proteomes" id="UP000038040"/>
    </source>
</evidence>
<dbReference type="PANTHER" id="PTHR43317">
    <property type="entry name" value="THERMOSPERMINE SYNTHASE ACAULIS5"/>
    <property type="match status" value="1"/>
</dbReference>
<dbReference type="Pfam" id="PF01564">
    <property type="entry name" value="Spermine_synth"/>
    <property type="match status" value="1"/>
</dbReference>
<dbReference type="WBParaSite" id="DME_0000495501-mRNA-1">
    <property type="protein sequence ID" value="DME_0000495501-mRNA-1"/>
    <property type="gene ID" value="DME_0000495501"/>
</dbReference>
<protein>
    <submittedName>
        <fullName evidence="5">PABS domain-containing protein</fullName>
    </submittedName>
</protein>
<evidence type="ECO:0000313" key="5">
    <source>
        <dbReference type="WBParaSite" id="DME_0000495501-mRNA-1"/>
    </source>
</evidence>
<dbReference type="Proteomes" id="UP000274756">
    <property type="component" value="Unassembled WGS sequence"/>
</dbReference>
<name>A0A0N4UCG1_DRAME</name>
<dbReference type="EMBL" id="UYYG01001172">
    <property type="protein sequence ID" value="VDN58781.1"/>
    <property type="molecule type" value="Genomic_DNA"/>
</dbReference>
<evidence type="ECO:0000256" key="1">
    <source>
        <dbReference type="ARBA" id="ARBA00023115"/>
    </source>
</evidence>
<dbReference type="PANTHER" id="PTHR43317:SF1">
    <property type="entry name" value="THERMOSPERMINE SYNTHASE ACAULIS5"/>
    <property type="match status" value="1"/>
</dbReference>
<keyword evidence="1" id="KW-0620">Polyamine biosynthesis</keyword>
<dbReference type="SUPFAM" id="SSF53335">
    <property type="entry name" value="S-adenosyl-L-methionine-dependent methyltransferases"/>
    <property type="match status" value="1"/>
</dbReference>
<evidence type="ECO:0000313" key="2">
    <source>
        <dbReference type="EMBL" id="VDN58781.1"/>
    </source>
</evidence>
<accession>A0A0N4UCG1</accession>
<dbReference type="Gene3D" id="3.40.50.150">
    <property type="entry name" value="Vaccinia Virus protein VP39"/>
    <property type="match status" value="1"/>
</dbReference>
<reference evidence="5" key="1">
    <citation type="submission" date="2017-02" db="UniProtKB">
        <authorList>
            <consortium name="WormBaseParasite"/>
        </authorList>
    </citation>
    <scope>IDENTIFICATION</scope>
</reference>
<dbReference type="Proteomes" id="UP000038040">
    <property type="component" value="Unplaced"/>
</dbReference>
<sequence length="243" mass="27480">MESNGKKERTHKREDILRIGENFVIYQSNASFLRVVDVILYGPNNWYIERNLIESGIVVHTTIRVMVPDHLIWPIDTTKWPIDYSYAGATYIAYMIAAAYAGGAISTNQSIYADILSIGLGGGSLNNFFRHITKNTNITIIEINKKMVDLAKTYFGLIEDDRQRCIVGDGAELIRKFAERGKKFDVIFLDACDTSEKISKCPSDVFMKSSIVKYFPKTLKKSGTLLINYIMIGEPLFPLEKVS</sequence>
<dbReference type="GO" id="GO:0006596">
    <property type="term" value="P:polyamine biosynthetic process"/>
    <property type="evidence" value="ECO:0007669"/>
    <property type="project" value="UniProtKB-KW"/>
</dbReference>